<dbReference type="RefSeq" id="WP_126701470.1">
    <property type="nucleotide sequence ID" value="NZ_RWKW01000073.1"/>
</dbReference>
<organism evidence="2 3">
    <name type="scientific">Aquibium carbonis</name>
    <dbReference type="NCBI Taxonomy" id="2495581"/>
    <lineage>
        <taxon>Bacteria</taxon>
        <taxon>Pseudomonadati</taxon>
        <taxon>Pseudomonadota</taxon>
        <taxon>Alphaproteobacteria</taxon>
        <taxon>Hyphomicrobiales</taxon>
        <taxon>Phyllobacteriaceae</taxon>
        <taxon>Aquibium</taxon>
    </lineage>
</organism>
<proteinExistence type="predicted"/>
<dbReference type="EMBL" id="RWKW01000073">
    <property type="protein sequence ID" value="RST84806.1"/>
    <property type="molecule type" value="Genomic_DNA"/>
</dbReference>
<name>A0A3R9Y7D4_9HYPH</name>
<protein>
    <submittedName>
        <fullName evidence="2">Uncharacterized protein</fullName>
    </submittedName>
</protein>
<evidence type="ECO:0000313" key="2">
    <source>
        <dbReference type="EMBL" id="RST84806.1"/>
    </source>
</evidence>
<dbReference type="Proteomes" id="UP000278398">
    <property type="component" value="Unassembled WGS sequence"/>
</dbReference>
<evidence type="ECO:0000256" key="1">
    <source>
        <dbReference type="SAM" id="MobiDB-lite"/>
    </source>
</evidence>
<dbReference type="AlphaFoldDB" id="A0A3R9Y7D4"/>
<feature type="region of interest" description="Disordered" evidence="1">
    <location>
        <begin position="119"/>
        <end position="148"/>
    </location>
</feature>
<keyword evidence="3" id="KW-1185">Reference proteome</keyword>
<evidence type="ECO:0000313" key="3">
    <source>
        <dbReference type="Proteomes" id="UP000278398"/>
    </source>
</evidence>
<sequence>MTDLIENAFKHDLRLDKWTREELRKSIQDGSGRQRFSRAVSDVLRAAKGSDPHVLEDHYLLGVAVRDVVRGPMSLAIETVSMPIVAFVYGFTDEPFDHVFETRATEEVRRHLFGKTEPARISGSMKASHGRRAPERKSAALETTAGKTGAQPVKSVDIAIELLH</sequence>
<gene>
    <name evidence="2" type="ORF">EJC49_18765</name>
</gene>
<reference evidence="2 3" key="1">
    <citation type="submission" date="2018-12" db="EMBL/GenBank/DDBJ databases">
        <title>Mesorhizobium carbonis sp. nov., isolated from coal mine water.</title>
        <authorList>
            <person name="Xin W."/>
            <person name="Xu Z."/>
            <person name="Xiang F."/>
            <person name="Zhang J."/>
            <person name="Xi L."/>
            <person name="Liu J."/>
        </authorList>
    </citation>
    <scope>NUCLEOTIDE SEQUENCE [LARGE SCALE GENOMIC DNA]</scope>
    <source>
        <strain evidence="2 3">B2.3</strain>
    </source>
</reference>
<accession>A0A3R9Y7D4</accession>
<comment type="caution">
    <text evidence="2">The sequence shown here is derived from an EMBL/GenBank/DDBJ whole genome shotgun (WGS) entry which is preliminary data.</text>
</comment>